<evidence type="ECO:0000313" key="2">
    <source>
        <dbReference type="EMBL" id="KAF9585865.1"/>
    </source>
</evidence>
<feature type="compositionally biased region" description="Basic and acidic residues" evidence="1">
    <location>
        <begin position="529"/>
        <end position="539"/>
    </location>
</feature>
<keyword evidence="3" id="KW-1185">Reference proteome</keyword>
<dbReference type="AlphaFoldDB" id="A0A9P6KIJ5"/>
<feature type="region of interest" description="Disordered" evidence="1">
    <location>
        <begin position="630"/>
        <end position="691"/>
    </location>
</feature>
<proteinExistence type="predicted"/>
<name>A0A9P6KIJ5_9FUNG</name>
<feature type="region of interest" description="Disordered" evidence="1">
    <location>
        <begin position="463"/>
        <end position="563"/>
    </location>
</feature>
<protein>
    <submittedName>
        <fullName evidence="2">Uncharacterized protein</fullName>
    </submittedName>
</protein>
<feature type="region of interest" description="Disordered" evidence="1">
    <location>
        <begin position="866"/>
        <end position="885"/>
    </location>
</feature>
<dbReference type="Proteomes" id="UP000780801">
    <property type="component" value="Unassembled WGS sequence"/>
</dbReference>
<feature type="compositionally biased region" description="Polar residues" evidence="1">
    <location>
        <begin position="234"/>
        <end position="246"/>
    </location>
</feature>
<feature type="compositionally biased region" description="Polar residues" evidence="1">
    <location>
        <begin position="763"/>
        <end position="788"/>
    </location>
</feature>
<feature type="compositionally biased region" description="Basic and acidic residues" evidence="1">
    <location>
        <begin position="138"/>
        <end position="152"/>
    </location>
</feature>
<feature type="compositionally biased region" description="Basic and acidic residues" evidence="1">
    <location>
        <begin position="499"/>
        <end position="514"/>
    </location>
</feature>
<evidence type="ECO:0000313" key="3">
    <source>
        <dbReference type="Proteomes" id="UP000780801"/>
    </source>
</evidence>
<feature type="compositionally biased region" description="Polar residues" evidence="1">
    <location>
        <begin position="716"/>
        <end position="732"/>
    </location>
</feature>
<dbReference type="EMBL" id="JAABOA010000109">
    <property type="protein sequence ID" value="KAF9585865.1"/>
    <property type="molecule type" value="Genomic_DNA"/>
</dbReference>
<gene>
    <name evidence="2" type="ORF">BGW38_000334</name>
</gene>
<sequence>MTQPKASRGEGSKIASCGALASTPETVRSQRRRRSSSAVLDSDQSTKRPRIGGGPSQSTKGQEQDAGSIQDEIIEATGSGDDIALSRESPTAFSTSMASLVQEVEAENSPHHSGFGNRSIHELNSGDEDSANDSEDDGHDRTSRGDNGQQHDESEEDLSERENDDSHAEEDDTDEESGNEDDLERENNAEDGRDDPSHKNDSSSKKKAPGMPRGKRQPYGKRALWPDHFKSRQPALQSNGSYTVSAKVTGRPLPKVKSKLRLKRQLGGPLWEHSRPLLEAMFRQRIGRTGNETAGKDDQSRGKGGDNEGTSSIAEASGNSERLQESQTGSQQDNRLDTRGSLHSHATLIGPRRWLLDAPAIQYPYLQEAFPYATYKAPERPACFAPKGISNLPLTQEWYRPQGSVAPEDFFSMTKFEYSRRLLKSVKVSADRLRMDVYYSRGFELAARRTLDRVRAENRKKTLEERAESWHGVNANRYGSDDSDEEPLTEGPSGSIHLETSDGREKAPLPESHSDPPSNTSENPPAPQSRDDTQTDPESRTAASVNNEPTVESPQSQSSDEPTLTDYYQVNAFLAKMFMPGSERFKPQKLSPASCRVLHSLLSGLETKVLAMGCHKQRQLLTRLLSRVDEETTKENLSQKPRRKIGSYKLGLEQPEIPDTSGTGEANQPPQSQQSKPRKAKDRDGNPYFGLRKIDMDDYVLDRAPRIRKPRGFATMNESPQNQIDSTLQSSLPLEPLTTREQMSRPVEGSEALLSKSREEFSSWPSEGSTSTEPSLVMNSSLAEQSCAPTPAAGPSTSFTPSPGQLTSSSSPQTSALSGLIESIGTRRSSVLEAETWPSVANPLCIGPETDPFYIAREYLVVRSQQQPNTAPINGASNTPTSHHP</sequence>
<feature type="compositionally biased region" description="Polar residues" evidence="1">
    <location>
        <begin position="56"/>
        <end position="67"/>
    </location>
</feature>
<feature type="compositionally biased region" description="Polar residues" evidence="1">
    <location>
        <begin position="308"/>
        <end position="333"/>
    </location>
</feature>
<reference evidence="2" key="1">
    <citation type="journal article" date="2020" name="Fungal Divers.">
        <title>Resolving the Mortierellaceae phylogeny through synthesis of multi-gene phylogenetics and phylogenomics.</title>
        <authorList>
            <person name="Vandepol N."/>
            <person name="Liber J."/>
            <person name="Desiro A."/>
            <person name="Na H."/>
            <person name="Kennedy M."/>
            <person name="Barry K."/>
            <person name="Grigoriev I.V."/>
            <person name="Miller A.N."/>
            <person name="O'Donnell K."/>
            <person name="Stajich J.E."/>
            <person name="Bonito G."/>
        </authorList>
    </citation>
    <scope>NUCLEOTIDE SEQUENCE</scope>
    <source>
        <strain evidence="2">KOD1015</strain>
    </source>
</reference>
<feature type="compositionally biased region" description="Basic and acidic residues" evidence="1">
    <location>
        <begin position="294"/>
        <end position="306"/>
    </location>
</feature>
<feature type="compositionally biased region" description="Acidic residues" evidence="1">
    <location>
        <begin position="125"/>
        <end position="137"/>
    </location>
</feature>
<feature type="compositionally biased region" description="Polar residues" evidence="1">
    <location>
        <begin position="541"/>
        <end position="563"/>
    </location>
</feature>
<feature type="region of interest" description="Disordered" evidence="1">
    <location>
        <begin position="710"/>
        <end position="817"/>
    </location>
</feature>
<evidence type="ECO:0000256" key="1">
    <source>
        <dbReference type="SAM" id="MobiDB-lite"/>
    </source>
</evidence>
<feature type="compositionally biased region" description="Low complexity" evidence="1">
    <location>
        <begin position="800"/>
        <end position="817"/>
    </location>
</feature>
<feature type="region of interest" description="Disordered" evidence="1">
    <location>
        <begin position="1"/>
        <end position="260"/>
    </location>
</feature>
<comment type="caution">
    <text evidence="2">The sequence shown here is derived from an EMBL/GenBank/DDBJ whole genome shotgun (WGS) entry which is preliminary data.</text>
</comment>
<feature type="compositionally biased region" description="Basic residues" evidence="1">
    <location>
        <begin position="205"/>
        <end position="219"/>
    </location>
</feature>
<accession>A0A9P6KIJ5</accession>
<feature type="compositionally biased region" description="Polar residues" evidence="1">
    <location>
        <begin position="88"/>
        <end position="99"/>
    </location>
</feature>
<feature type="compositionally biased region" description="Basic and acidic residues" evidence="1">
    <location>
        <begin position="185"/>
        <end position="204"/>
    </location>
</feature>
<feature type="region of interest" description="Disordered" evidence="1">
    <location>
        <begin position="289"/>
        <end position="338"/>
    </location>
</feature>
<feature type="compositionally biased region" description="Acidic residues" evidence="1">
    <location>
        <begin position="167"/>
        <end position="184"/>
    </location>
</feature>
<organism evidence="2 3">
    <name type="scientific">Lunasporangiospora selenospora</name>
    <dbReference type="NCBI Taxonomy" id="979761"/>
    <lineage>
        <taxon>Eukaryota</taxon>
        <taxon>Fungi</taxon>
        <taxon>Fungi incertae sedis</taxon>
        <taxon>Mucoromycota</taxon>
        <taxon>Mortierellomycotina</taxon>
        <taxon>Mortierellomycetes</taxon>
        <taxon>Mortierellales</taxon>
        <taxon>Mortierellaceae</taxon>
        <taxon>Lunasporangiospora</taxon>
    </lineage>
</organism>
<dbReference type="OrthoDB" id="2432997at2759"/>